<keyword evidence="4" id="KW-1185">Reference proteome</keyword>
<dbReference type="NCBIfam" id="NF008742">
    <property type="entry name" value="PRK11770.1-4"/>
    <property type="match status" value="1"/>
</dbReference>
<evidence type="ECO:0000313" key="4">
    <source>
        <dbReference type="Proteomes" id="UP000198324"/>
    </source>
</evidence>
<feature type="domain" description="Inner membrane component" evidence="2">
    <location>
        <begin position="4"/>
        <end position="54"/>
    </location>
</feature>
<dbReference type="GO" id="GO:0005886">
    <property type="term" value="C:plasma membrane"/>
    <property type="evidence" value="ECO:0007669"/>
    <property type="project" value="TreeGrafter"/>
</dbReference>
<dbReference type="PANTHER" id="PTHR42903">
    <property type="entry name" value="INNER MEMBRANE PROTEIN YCCF"/>
    <property type="match status" value="1"/>
</dbReference>
<feature type="transmembrane region" description="Helical" evidence="1">
    <location>
        <begin position="37"/>
        <end position="56"/>
    </location>
</feature>
<dbReference type="EMBL" id="FZOC01000002">
    <property type="protein sequence ID" value="SNR74769.1"/>
    <property type="molecule type" value="Genomic_DNA"/>
</dbReference>
<protein>
    <submittedName>
        <fullName evidence="3">Uncharacterized membrane protein YccF, DUF307 family</fullName>
    </submittedName>
</protein>
<keyword evidence="1" id="KW-0812">Transmembrane</keyword>
<dbReference type="RefSeq" id="WP_089272385.1">
    <property type="nucleotide sequence ID" value="NZ_FZOC01000002.1"/>
</dbReference>
<dbReference type="InterPro" id="IPR052937">
    <property type="entry name" value="Inner_membrane_protein"/>
</dbReference>
<dbReference type="AlphaFoldDB" id="A0A238YWA8"/>
<dbReference type="InterPro" id="IPR005185">
    <property type="entry name" value="YccF"/>
</dbReference>
<dbReference type="PIRSF" id="PIRSF028777">
    <property type="entry name" value="UCP028777"/>
    <property type="match status" value="1"/>
</dbReference>
<dbReference type="PANTHER" id="PTHR42903:SF1">
    <property type="entry name" value="INNER MEMBRANE PROTEIN YCCF"/>
    <property type="match status" value="1"/>
</dbReference>
<dbReference type="OrthoDB" id="3238663at2"/>
<feature type="transmembrane region" description="Helical" evidence="1">
    <location>
        <begin position="68"/>
        <end position="88"/>
    </location>
</feature>
<evidence type="ECO:0000259" key="2">
    <source>
        <dbReference type="Pfam" id="PF03733"/>
    </source>
</evidence>
<accession>A0A238YWA8</accession>
<proteinExistence type="predicted"/>
<keyword evidence="1" id="KW-0472">Membrane</keyword>
<name>A0A238YWA8_9BACT</name>
<dbReference type="Proteomes" id="UP000198324">
    <property type="component" value="Unassembled WGS sequence"/>
</dbReference>
<gene>
    <name evidence="3" type="ORF">SAMN04488503_1007</name>
</gene>
<dbReference type="InterPro" id="IPR031308">
    <property type="entry name" value="UCP028777"/>
</dbReference>
<reference evidence="3 4" key="1">
    <citation type="submission" date="2017-06" db="EMBL/GenBank/DDBJ databases">
        <authorList>
            <person name="Kim H.J."/>
            <person name="Triplett B.A."/>
        </authorList>
    </citation>
    <scope>NUCLEOTIDE SEQUENCE [LARGE SCALE GENOMIC DNA]</scope>
    <source>
        <strain evidence="3 4">DSM 13116</strain>
    </source>
</reference>
<feature type="transmembrane region" description="Helical" evidence="1">
    <location>
        <begin position="7"/>
        <end position="31"/>
    </location>
</feature>
<evidence type="ECO:0000256" key="1">
    <source>
        <dbReference type="SAM" id="Phobius"/>
    </source>
</evidence>
<dbReference type="Pfam" id="PF03733">
    <property type="entry name" value="YccF"/>
    <property type="match status" value="2"/>
</dbReference>
<evidence type="ECO:0000313" key="3">
    <source>
        <dbReference type="EMBL" id="SNR74769.1"/>
    </source>
</evidence>
<feature type="transmembrane region" description="Helical" evidence="1">
    <location>
        <begin position="94"/>
        <end position="111"/>
    </location>
</feature>
<organism evidence="3 4">
    <name type="scientific">Humidesulfovibrio mexicanus</name>
    <dbReference type="NCBI Taxonomy" id="147047"/>
    <lineage>
        <taxon>Bacteria</taxon>
        <taxon>Pseudomonadati</taxon>
        <taxon>Thermodesulfobacteriota</taxon>
        <taxon>Desulfovibrionia</taxon>
        <taxon>Desulfovibrionales</taxon>
        <taxon>Desulfovibrionaceae</taxon>
        <taxon>Humidesulfovibrio</taxon>
    </lineage>
</organism>
<feature type="domain" description="Inner membrane component" evidence="2">
    <location>
        <begin position="76"/>
        <end position="126"/>
    </location>
</feature>
<dbReference type="NCBIfam" id="NF008740">
    <property type="entry name" value="PRK11770.1-2"/>
    <property type="match status" value="1"/>
</dbReference>
<dbReference type="NCBIfam" id="NF008741">
    <property type="entry name" value="PRK11770.1-3"/>
    <property type="match status" value="1"/>
</dbReference>
<sequence>MRLLGNLIWFVFGGLAMGLGWFVVGLCMFASILGIPWGRACFMLGLFCLWPFGREVVIRSAVTGQQDIGTGTLGALGNLIWFLVAGWWLFLGHFISALLCFITIIGIPFGAQHMKLAGASLAPIGKTVVEVG</sequence>
<keyword evidence="1" id="KW-1133">Transmembrane helix</keyword>